<proteinExistence type="predicted"/>
<evidence type="ECO:0000313" key="2">
    <source>
        <dbReference type="EMBL" id="WIW96177.1"/>
    </source>
</evidence>
<sequence length="281" mass="30890">MALIDCPECNSPISDQSETCIKCGFPTREFFQNNIKEKELNDYLETLNGDLNFEIGSQVVNWGGDAAIKGEATFEYGELGQVEPGKVEIIRHDKGIKIVNSAMSSHKDYSISYRQMLDVCQIPAQELVREEKSVIGRGVVGGVLLGGAGAVVGALSGLDKDKLKKLTITEIYFYDPNRNEIRIIVFRSQRAPSLAFFRKVDSERLPESEYARRLIEDHPGLAMPCPACAKSMPVGSFNCPHCETTFSKDEIKKAISENSPNILPGCLVAIAAIVGLFLLVN</sequence>
<dbReference type="KEGG" id="arue:QQX03_03465"/>
<dbReference type="RefSeq" id="WP_285976486.1">
    <property type="nucleotide sequence ID" value="NZ_CP127221.1"/>
</dbReference>
<keyword evidence="3" id="KW-1185">Reference proteome</keyword>
<keyword evidence="1" id="KW-1133">Transmembrane helix</keyword>
<evidence type="ECO:0008006" key="4">
    <source>
        <dbReference type="Google" id="ProtNLM"/>
    </source>
</evidence>
<organism evidence="2 3">
    <name type="scientific">Altererythrobacter rubellus</name>
    <dbReference type="NCBI Taxonomy" id="2173831"/>
    <lineage>
        <taxon>Bacteria</taxon>
        <taxon>Pseudomonadati</taxon>
        <taxon>Pseudomonadota</taxon>
        <taxon>Alphaproteobacteria</taxon>
        <taxon>Sphingomonadales</taxon>
        <taxon>Erythrobacteraceae</taxon>
        <taxon>Altererythrobacter</taxon>
    </lineage>
</organism>
<keyword evidence="1" id="KW-0812">Transmembrane</keyword>
<accession>A0A9Y2F6S9</accession>
<gene>
    <name evidence="2" type="ORF">QQX03_03465</name>
</gene>
<dbReference type="EMBL" id="CP127221">
    <property type="protein sequence ID" value="WIW96177.1"/>
    <property type="molecule type" value="Genomic_DNA"/>
</dbReference>
<dbReference type="AlphaFoldDB" id="A0A9Y2F6S9"/>
<dbReference type="Proteomes" id="UP001231445">
    <property type="component" value="Chromosome"/>
</dbReference>
<keyword evidence="1" id="KW-0472">Membrane</keyword>
<protein>
    <recommendedName>
        <fullName evidence="4">Zinc ribbon domain-containing protein</fullName>
    </recommendedName>
</protein>
<reference evidence="2 3" key="1">
    <citation type="submission" date="2023-06" db="EMBL/GenBank/DDBJ databases">
        <title>Altererythrobacter rubellus NBRC 112769 genome.</title>
        <authorList>
            <person name="Zhang K."/>
        </authorList>
    </citation>
    <scope>NUCLEOTIDE SEQUENCE [LARGE SCALE GENOMIC DNA]</scope>
    <source>
        <strain evidence="2 3">NBRC 112769</strain>
    </source>
</reference>
<evidence type="ECO:0000313" key="3">
    <source>
        <dbReference type="Proteomes" id="UP001231445"/>
    </source>
</evidence>
<evidence type="ECO:0000256" key="1">
    <source>
        <dbReference type="SAM" id="Phobius"/>
    </source>
</evidence>
<name>A0A9Y2F6S9_9SPHN</name>
<feature type="transmembrane region" description="Helical" evidence="1">
    <location>
        <begin position="262"/>
        <end position="280"/>
    </location>
</feature>